<feature type="region of interest" description="Disordered" evidence="1">
    <location>
        <begin position="357"/>
        <end position="378"/>
    </location>
</feature>
<keyword evidence="2" id="KW-0812">Transmembrane</keyword>
<keyword evidence="2" id="KW-1133">Transmembrane helix</keyword>
<evidence type="ECO:0000256" key="2">
    <source>
        <dbReference type="SAM" id="Phobius"/>
    </source>
</evidence>
<feature type="transmembrane region" description="Helical" evidence="2">
    <location>
        <begin position="76"/>
        <end position="94"/>
    </location>
</feature>
<dbReference type="PANTHER" id="PTHR42736">
    <property type="entry name" value="PROTEIN-GLUTAMINE GAMMA-GLUTAMYLTRANSFERASE"/>
    <property type="match status" value="1"/>
</dbReference>
<feature type="domain" description="Transglutaminase-like" evidence="3">
    <location>
        <begin position="432"/>
        <end position="503"/>
    </location>
</feature>
<feature type="region of interest" description="Disordered" evidence="1">
    <location>
        <begin position="503"/>
        <end position="553"/>
    </location>
</feature>
<keyword evidence="5" id="KW-1185">Reference proteome</keyword>
<dbReference type="EMBL" id="AP027729">
    <property type="protein sequence ID" value="BDZ41262.1"/>
    <property type="molecule type" value="Genomic_DNA"/>
</dbReference>
<gene>
    <name evidence="4" type="ORF">GCM10025865_05610</name>
</gene>
<feature type="transmembrane region" description="Helical" evidence="2">
    <location>
        <begin position="122"/>
        <end position="141"/>
    </location>
</feature>
<dbReference type="InterPro" id="IPR038765">
    <property type="entry name" value="Papain-like_cys_pep_sf"/>
</dbReference>
<dbReference type="SMART" id="SM00460">
    <property type="entry name" value="TGc"/>
    <property type="match status" value="1"/>
</dbReference>
<dbReference type="Pfam" id="PF01841">
    <property type="entry name" value="Transglut_core"/>
    <property type="match status" value="1"/>
</dbReference>
<dbReference type="Pfam" id="PF11992">
    <property type="entry name" value="TgpA_N"/>
    <property type="match status" value="1"/>
</dbReference>
<feature type="transmembrane region" description="Helical" evidence="2">
    <location>
        <begin position="99"/>
        <end position="116"/>
    </location>
</feature>
<name>A0ABM8FZU8_9CELL</name>
<dbReference type="GO" id="GO:0008233">
    <property type="term" value="F:peptidase activity"/>
    <property type="evidence" value="ECO:0007669"/>
    <property type="project" value="UniProtKB-KW"/>
</dbReference>
<proteinExistence type="predicted"/>
<dbReference type="PANTHER" id="PTHR42736:SF1">
    <property type="entry name" value="PROTEIN-GLUTAMINE GAMMA-GLUTAMYLTRANSFERASE"/>
    <property type="match status" value="1"/>
</dbReference>
<feature type="transmembrane region" description="Helical" evidence="2">
    <location>
        <begin position="12"/>
        <end position="32"/>
    </location>
</feature>
<evidence type="ECO:0000313" key="4">
    <source>
        <dbReference type="EMBL" id="BDZ41262.1"/>
    </source>
</evidence>
<dbReference type="InterPro" id="IPR052901">
    <property type="entry name" value="Bact_TGase-like"/>
</dbReference>
<dbReference type="SUPFAM" id="SSF54001">
    <property type="entry name" value="Cysteine proteinases"/>
    <property type="match status" value="1"/>
</dbReference>
<organism evidence="4 5">
    <name type="scientific">Paraoerskovia sediminicola</name>
    <dbReference type="NCBI Taxonomy" id="1138587"/>
    <lineage>
        <taxon>Bacteria</taxon>
        <taxon>Bacillati</taxon>
        <taxon>Actinomycetota</taxon>
        <taxon>Actinomycetes</taxon>
        <taxon>Micrococcales</taxon>
        <taxon>Cellulomonadaceae</taxon>
        <taxon>Paraoerskovia</taxon>
    </lineage>
</organism>
<dbReference type="GO" id="GO:0006508">
    <property type="term" value="P:proteolysis"/>
    <property type="evidence" value="ECO:0007669"/>
    <property type="project" value="UniProtKB-KW"/>
</dbReference>
<dbReference type="Gene3D" id="3.10.620.30">
    <property type="match status" value="1"/>
</dbReference>
<protein>
    <submittedName>
        <fullName evidence="4">Cysteine protease</fullName>
    </submittedName>
</protein>
<accession>A0ABM8FZU8</accession>
<dbReference type="Proteomes" id="UP001321475">
    <property type="component" value="Chromosome"/>
</dbReference>
<sequence>MAWVGAVRRWPTVSVAAATIVGYLLVGGAVAFPSTTVGGVVPTLTTLRELSLGAVTVWKDGLTNVPPLASFPDLRLLPFLVMLLGGVVTATVAWRARYAAWAVVTATATLVAATLFGTVEAAFPLAQGLVIAVVGLLWAAWRTTEERMSARAEVSGAAIEASRRLRWYRLRTGVLLLVLAGVVSAALVPVLAPAQRSALREVVVPPLDLHKYVSPLVGFRSYVKDEADTELFTVDGLPEQARVRLATLDSYDGVVYDVSTGEPGSGVYSRAGERIASSASGTPATIDVTIGDYDGVWVPDVGDLTGVTYSGPRDEDLAGSTYYNAETGTTLATAGLVPGDSYRMEVLVPDVPSEEEAAAAGVEQRELPEATDVPDSVGGKGAQFMGSATDLAQRVTNIRDALVAGGILSHGLENQQPSRPGHFAQRIDTLLAEDEMIGDDEQFAVAFALMAQQAGIPARVVMGFVPDEEWEPGTPYVATGRDVRAWAEVPYAGYGWVPVDVVPDEDNKVQPEPESAQVPKPPVLDDPEPPEEPEPQEAGTTDAEDDEDPAQSDPFDWARAALFTAAIGIPLLLLVAPFALLAGYKARRSARRRTAARAEDRFSGGWSEVLDTATDLGQPVAQGATRSEGAAAITGAFSRVPEGSVGQLATSADRNVFGGAVVDPAEAEGYWTDVAAVVGGMRASVSARRRWRARFSLRSLPSWGLAERFRRLRPAGRRNRTPGADDEESR</sequence>
<evidence type="ECO:0000259" key="3">
    <source>
        <dbReference type="SMART" id="SM00460"/>
    </source>
</evidence>
<evidence type="ECO:0000313" key="5">
    <source>
        <dbReference type="Proteomes" id="UP001321475"/>
    </source>
</evidence>
<dbReference type="InterPro" id="IPR021878">
    <property type="entry name" value="TgpA_N"/>
</dbReference>
<feature type="transmembrane region" description="Helical" evidence="2">
    <location>
        <begin position="173"/>
        <end position="192"/>
    </location>
</feature>
<keyword evidence="4" id="KW-0645">Protease</keyword>
<keyword evidence="2" id="KW-0472">Membrane</keyword>
<feature type="transmembrane region" description="Helical" evidence="2">
    <location>
        <begin position="560"/>
        <end position="584"/>
    </location>
</feature>
<dbReference type="InterPro" id="IPR002931">
    <property type="entry name" value="Transglutaminase-like"/>
</dbReference>
<keyword evidence="4" id="KW-0378">Hydrolase</keyword>
<evidence type="ECO:0000256" key="1">
    <source>
        <dbReference type="SAM" id="MobiDB-lite"/>
    </source>
</evidence>
<reference evidence="5" key="1">
    <citation type="journal article" date="2019" name="Int. J. Syst. Evol. Microbiol.">
        <title>The Global Catalogue of Microorganisms (GCM) 10K type strain sequencing project: providing services to taxonomists for standard genome sequencing and annotation.</title>
        <authorList>
            <consortium name="The Broad Institute Genomics Platform"/>
            <consortium name="The Broad Institute Genome Sequencing Center for Infectious Disease"/>
            <person name="Wu L."/>
            <person name="Ma J."/>
        </authorList>
    </citation>
    <scope>NUCLEOTIDE SEQUENCE [LARGE SCALE GENOMIC DNA]</scope>
    <source>
        <strain evidence="5">NBRC 108565</strain>
    </source>
</reference>
<feature type="compositionally biased region" description="Acidic residues" evidence="1">
    <location>
        <begin position="525"/>
        <end position="535"/>
    </location>
</feature>